<sequence length="158" mass="17203">MPRAPIPTWCFALVVVRRGDHFLIVQESKYGQPWYVPAGRVEQGESFASAAVRETLEEAGIPVRVTGIIRVEHSPSPAGARMRVIFLAEPTDDTPPKTEPDDESLGATWVTLDELANYTLRGDEVTELFSFVANGGIIHPPDIIQAEGVPYCAAGRSS</sequence>
<evidence type="ECO:0000256" key="1">
    <source>
        <dbReference type="ARBA" id="ARBA00022801"/>
    </source>
</evidence>
<gene>
    <name evidence="4" type="ORF">SOIL9_47450</name>
</gene>
<dbReference type="SUPFAM" id="SSF55811">
    <property type="entry name" value="Nudix"/>
    <property type="match status" value="1"/>
</dbReference>
<dbReference type="KEGG" id="gms:SOIL9_47450"/>
<proteinExistence type="inferred from homology"/>
<dbReference type="RefSeq" id="WP_162667763.1">
    <property type="nucleotide sequence ID" value="NZ_LR593886.1"/>
</dbReference>
<reference evidence="4 5" key="1">
    <citation type="submission" date="2019-05" db="EMBL/GenBank/DDBJ databases">
        <authorList>
            <consortium name="Science for Life Laboratories"/>
        </authorList>
    </citation>
    <scope>NUCLEOTIDE SEQUENCE [LARGE SCALE GENOMIC DNA]</scope>
    <source>
        <strain evidence="4">Soil9</strain>
    </source>
</reference>
<dbReference type="GO" id="GO:0004081">
    <property type="term" value="F:bis(5'-nucleosyl)-tetraphosphatase (asymmetrical) activity"/>
    <property type="evidence" value="ECO:0007669"/>
    <property type="project" value="TreeGrafter"/>
</dbReference>
<organism evidence="4 5">
    <name type="scientific">Gemmata massiliana</name>
    <dbReference type="NCBI Taxonomy" id="1210884"/>
    <lineage>
        <taxon>Bacteria</taxon>
        <taxon>Pseudomonadati</taxon>
        <taxon>Planctomycetota</taxon>
        <taxon>Planctomycetia</taxon>
        <taxon>Gemmatales</taxon>
        <taxon>Gemmataceae</taxon>
        <taxon>Gemmata</taxon>
    </lineage>
</organism>
<accession>A0A6P2CVI3</accession>
<dbReference type="InterPro" id="IPR015797">
    <property type="entry name" value="NUDIX_hydrolase-like_dom_sf"/>
</dbReference>
<name>A0A6P2CVI3_9BACT</name>
<dbReference type="GO" id="GO:0006754">
    <property type="term" value="P:ATP biosynthetic process"/>
    <property type="evidence" value="ECO:0007669"/>
    <property type="project" value="TreeGrafter"/>
</dbReference>
<evidence type="ECO:0000256" key="2">
    <source>
        <dbReference type="RuleBase" id="RU003476"/>
    </source>
</evidence>
<dbReference type="InterPro" id="IPR020084">
    <property type="entry name" value="NUDIX_hydrolase_CS"/>
</dbReference>
<keyword evidence="5" id="KW-1185">Reference proteome</keyword>
<dbReference type="PANTHER" id="PTHR21340">
    <property type="entry name" value="DIADENOSINE 5,5-P1,P4-TETRAPHOSPHATE PYROPHOSPHOHYDROLASE MUTT"/>
    <property type="match status" value="1"/>
</dbReference>
<dbReference type="Pfam" id="PF00293">
    <property type="entry name" value="NUDIX"/>
    <property type="match status" value="1"/>
</dbReference>
<dbReference type="PANTHER" id="PTHR21340:SF0">
    <property type="entry name" value="BIS(5'-NUCLEOSYL)-TETRAPHOSPHATASE [ASYMMETRICAL]"/>
    <property type="match status" value="1"/>
</dbReference>
<dbReference type="AlphaFoldDB" id="A0A6P2CVI3"/>
<dbReference type="PROSITE" id="PS51462">
    <property type="entry name" value="NUDIX"/>
    <property type="match status" value="1"/>
</dbReference>
<dbReference type="GO" id="GO:0006167">
    <property type="term" value="P:AMP biosynthetic process"/>
    <property type="evidence" value="ECO:0007669"/>
    <property type="project" value="TreeGrafter"/>
</dbReference>
<protein>
    <recommendedName>
        <fullName evidence="3">Nudix hydrolase domain-containing protein</fullName>
    </recommendedName>
</protein>
<dbReference type="Gene3D" id="3.90.79.10">
    <property type="entry name" value="Nucleoside Triphosphate Pyrophosphohydrolase"/>
    <property type="match status" value="1"/>
</dbReference>
<feature type="domain" description="Nudix hydrolase" evidence="3">
    <location>
        <begin position="6"/>
        <end position="133"/>
    </location>
</feature>
<dbReference type="Proteomes" id="UP000464178">
    <property type="component" value="Chromosome"/>
</dbReference>
<dbReference type="InterPro" id="IPR000086">
    <property type="entry name" value="NUDIX_hydrolase_dom"/>
</dbReference>
<dbReference type="PRINTS" id="PR00502">
    <property type="entry name" value="NUDIXFAMILY"/>
</dbReference>
<dbReference type="InterPro" id="IPR020476">
    <property type="entry name" value="Nudix_hydrolase"/>
</dbReference>
<comment type="similarity">
    <text evidence="2">Belongs to the Nudix hydrolase family.</text>
</comment>
<dbReference type="InterPro" id="IPR051325">
    <property type="entry name" value="Nudix_hydrolase_domain"/>
</dbReference>
<evidence type="ECO:0000259" key="3">
    <source>
        <dbReference type="PROSITE" id="PS51462"/>
    </source>
</evidence>
<dbReference type="PROSITE" id="PS00893">
    <property type="entry name" value="NUDIX_BOX"/>
    <property type="match status" value="1"/>
</dbReference>
<keyword evidence="1 2" id="KW-0378">Hydrolase</keyword>
<evidence type="ECO:0000313" key="5">
    <source>
        <dbReference type="Proteomes" id="UP000464178"/>
    </source>
</evidence>
<evidence type="ECO:0000313" key="4">
    <source>
        <dbReference type="EMBL" id="VTR92969.1"/>
    </source>
</evidence>
<dbReference type="EMBL" id="LR593886">
    <property type="protein sequence ID" value="VTR92969.1"/>
    <property type="molecule type" value="Genomic_DNA"/>
</dbReference>